<keyword evidence="1" id="KW-0472">Membrane</keyword>
<dbReference type="EMBL" id="AEYP01052201">
    <property type="status" value="NOT_ANNOTATED_CDS"/>
    <property type="molecule type" value="Genomic_DNA"/>
</dbReference>
<evidence type="ECO:0000256" key="1">
    <source>
        <dbReference type="SAM" id="Phobius"/>
    </source>
</evidence>
<keyword evidence="1" id="KW-0812">Transmembrane</keyword>
<dbReference type="HOGENOM" id="CLU_2628328_0_0_1"/>
<protein>
    <submittedName>
        <fullName evidence="2">Uncharacterized protein</fullName>
    </submittedName>
</protein>
<sequence length="78" mass="9137">RARGKELPFPVICLLEGRAISCFLLLFLLIKKERKKEKQNSIVKERTPERDVTRITLTSSEISEHDRAQGNRRENFLI</sequence>
<evidence type="ECO:0000313" key="2">
    <source>
        <dbReference type="Ensembl" id="ENSMPUP00000005334.1"/>
    </source>
</evidence>
<dbReference type="InParanoid" id="M3Y1Y3"/>
<dbReference type="EMBL" id="AEYP01052202">
    <property type="status" value="NOT_ANNOTATED_CDS"/>
    <property type="molecule type" value="Genomic_DNA"/>
</dbReference>
<feature type="transmembrane region" description="Helical" evidence="1">
    <location>
        <begin position="7"/>
        <end position="30"/>
    </location>
</feature>
<reference evidence="2" key="1">
    <citation type="submission" date="2024-06" db="UniProtKB">
        <authorList>
            <consortium name="Ensembl"/>
        </authorList>
    </citation>
    <scope>IDENTIFICATION</scope>
</reference>
<accession>M3Y1Y3</accession>
<organism evidence="2">
    <name type="scientific">Mustela putorius furo</name>
    <name type="common">European domestic ferret</name>
    <name type="synonym">Mustela furo</name>
    <dbReference type="NCBI Taxonomy" id="9669"/>
    <lineage>
        <taxon>Eukaryota</taxon>
        <taxon>Metazoa</taxon>
        <taxon>Chordata</taxon>
        <taxon>Craniata</taxon>
        <taxon>Vertebrata</taxon>
        <taxon>Euteleostomi</taxon>
        <taxon>Mammalia</taxon>
        <taxon>Eutheria</taxon>
        <taxon>Laurasiatheria</taxon>
        <taxon>Carnivora</taxon>
        <taxon>Caniformia</taxon>
        <taxon>Musteloidea</taxon>
        <taxon>Mustelidae</taxon>
        <taxon>Mustelinae</taxon>
        <taxon>Mustela</taxon>
    </lineage>
</organism>
<dbReference type="Ensembl" id="ENSMPUT00000005423.1">
    <property type="protein sequence ID" value="ENSMPUP00000005334.1"/>
    <property type="gene ID" value="ENSMPUG00000005373.1"/>
</dbReference>
<dbReference type="EMBL" id="AEYP01052203">
    <property type="status" value="NOT_ANNOTATED_CDS"/>
    <property type="molecule type" value="Genomic_DNA"/>
</dbReference>
<proteinExistence type="predicted"/>
<dbReference type="EMBL" id="AEYP01052204">
    <property type="status" value="NOT_ANNOTATED_CDS"/>
    <property type="molecule type" value="Genomic_DNA"/>
</dbReference>
<dbReference type="AlphaFoldDB" id="M3Y1Y3"/>
<dbReference type="EMBL" id="AEYP01052200">
    <property type="status" value="NOT_ANNOTATED_CDS"/>
    <property type="molecule type" value="Genomic_DNA"/>
</dbReference>
<keyword evidence="1" id="KW-1133">Transmembrane helix</keyword>
<name>M3Y1Y3_MUSPF</name>